<evidence type="ECO:0000256" key="2">
    <source>
        <dbReference type="ARBA" id="ARBA00022643"/>
    </source>
</evidence>
<comment type="similarity">
    <text evidence="6">Belongs to the azoreductase type 1 family.</text>
</comment>
<dbReference type="GO" id="GO:0009055">
    <property type="term" value="F:electron transfer activity"/>
    <property type="evidence" value="ECO:0007669"/>
    <property type="project" value="UniProtKB-UniRule"/>
</dbReference>
<name>A0A1P8TNJ6_9ACTN</name>
<dbReference type="EC" id="1.6.5.-" evidence="6"/>
<feature type="binding site" evidence="6">
    <location>
        <begin position="85"/>
        <end position="88"/>
    </location>
    <ligand>
        <name>FMN</name>
        <dbReference type="ChEBI" id="CHEBI:58210"/>
    </ligand>
</feature>
<dbReference type="KEGG" id="ssia:A7J05_29175"/>
<protein>
    <recommendedName>
        <fullName evidence="6">FMN dependent NADH:quinone oxidoreductase</fullName>
        <ecNumber evidence="6">1.6.5.-</ecNumber>
    </recommendedName>
    <alternativeName>
        <fullName evidence="6">Azo-dye reductase</fullName>
    </alternativeName>
    <alternativeName>
        <fullName evidence="6">FMN-dependent NADH-azo compound oxidoreductase</fullName>
    </alternativeName>
    <alternativeName>
        <fullName evidence="6">FMN-dependent NADH-azoreductase</fullName>
        <ecNumber evidence="6">1.7.1.17</ecNumber>
    </alternativeName>
</protein>
<comment type="subunit">
    <text evidence="6">Homodimer.</text>
</comment>
<dbReference type="OrthoDB" id="9805013at2"/>
<dbReference type="InterPro" id="IPR003680">
    <property type="entry name" value="Flavodoxin_fold"/>
</dbReference>
<dbReference type="GO" id="GO:0016655">
    <property type="term" value="F:oxidoreductase activity, acting on NAD(P)H, quinone or similar compound as acceptor"/>
    <property type="evidence" value="ECO:0007669"/>
    <property type="project" value="InterPro"/>
</dbReference>
<keyword evidence="3 6" id="KW-0560">Oxidoreductase</keyword>
<dbReference type="GO" id="GO:0010181">
    <property type="term" value="F:FMN binding"/>
    <property type="evidence" value="ECO:0007669"/>
    <property type="project" value="UniProtKB-UniRule"/>
</dbReference>
<dbReference type="InterPro" id="IPR023048">
    <property type="entry name" value="NADH:quinone_OxRdtase_FMN_depd"/>
</dbReference>
<sequence length="203" mass="21811">MAVLLHIDSSLSPLERSGSRRLTDAFRKAWEEEHPQGSVVYRDLAAAPVPHLDAATVTAASVPPLREELIAEFEKADVVLIGAPMYNFTIPSTLKAWLDHVILAGRTFGPDVAPSGKRAVVASSRGGSYRPGTPRAGFEFDTNYLEKVLGDGLGLQVEVITRELTMAAVNPAMAELVPQAEESARQSLERAAESAREHAALLA</sequence>
<reference evidence="8 10" key="1">
    <citation type="submission" date="2016-05" db="EMBL/GenBank/DDBJ databases">
        <authorList>
            <person name="Gu J."/>
        </authorList>
    </citation>
    <scope>NUCLEOTIDE SEQUENCE [LARGE SCALE GENOMIC DNA]</scope>
    <source>
        <strain evidence="8 10">ACCC40021</strain>
    </source>
</reference>
<keyword evidence="1 6" id="KW-0285">Flavoprotein</keyword>
<comment type="function">
    <text evidence="6">Also exhibits azoreductase activity. Catalyzes the reductive cleavage of the azo bond in aromatic azo compounds to the corresponding amines.</text>
</comment>
<evidence type="ECO:0000313" key="8">
    <source>
        <dbReference type="EMBL" id="APY89227.1"/>
    </source>
</evidence>
<feature type="binding site" evidence="6">
    <location>
        <position position="10"/>
    </location>
    <ligand>
        <name>FMN</name>
        <dbReference type="ChEBI" id="CHEBI:58210"/>
    </ligand>
</feature>
<dbReference type="InterPro" id="IPR029039">
    <property type="entry name" value="Flavoprotein-like_sf"/>
</dbReference>
<comment type="function">
    <text evidence="6">Quinone reductase that provides resistance to thiol-specific stress caused by electrophilic quinones.</text>
</comment>
<dbReference type="InterPro" id="IPR050104">
    <property type="entry name" value="FMN-dep_NADH:Q_OxRdtase_AzoR1"/>
</dbReference>
<dbReference type="Proteomes" id="UP000187191">
    <property type="component" value="Chromosome"/>
</dbReference>
<evidence type="ECO:0000256" key="5">
    <source>
        <dbReference type="ARBA" id="ARBA00048542"/>
    </source>
</evidence>
<feature type="binding site" evidence="6">
    <location>
        <begin position="17"/>
        <end position="19"/>
    </location>
    <ligand>
        <name>FMN</name>
        <dbReference type="ChEBI" id="CHEBI:58210"/>
    </ligand>
</feature>
<proteinExistence type="inferred from homology"/>
<keyword evidence="2 6" id="KW-0288">FMN</keyword>
<dbReference type="SUPFAM" id="SSF52218">
    <property type="entry name" value="Flavoproteins"/>
    <property type="match status" value="1"/>
</dbReference>
<dbReference type="HAMAP" id="MF_01216">
    <property type="entry name" value="Azoreductase_type1"/>
    <property type="match status" value="1"/>
</dbReference>
<evidence type="ECO:0000256" key="6">
    <source>
        <dbReference type="HAMAP-Rule" id="MF_01216"/>
    </source>
</evidence>
<feature type="binding site" evidence="6">
    <location>
        <begin position="124"/>
        <end position="127"/>
    </location>
    <ligand>
        <name>FMN</name>
        <dbReference type="ChEBI" id="CHEBI:58210"/>
    </ligand>
</feature>
<dbReference type="PANTHER" id="PTHR43741">
    <property type="entry name" value="FMN-DEPENDENT NADH-AZOREDUCTASE 1"/>
    <property type="match status" value="1"/>
</dbReference>
<comment type="catalytic activity">
    <reaction evidence="5">
        <text>N,N-dimethyl-1,4-phenylenediamine + anthranilate + 2 NAD(+) = 2-(4-dimethylaminophenyl)diazenylbenzoate + 2 NADH + 2 H(+)</text>
        <dbReference type="Rhea" id="RHEA:55872"/>
        <dbReference type="ChEBI" id="CHEBI:15378"/>
        <dbReference type="ChEBI" id="CHEBI:15783"/>
        <dbReference type="ChEBI" id="CHEBI:16567"/>
        <dbReference type="ChEBI" id="CHEBI:57540"/>
        <dbReference type="ChEBI" id="CHEBI:57945"/>
        <dbReference type="ChEBI" id="CHEBI:71579"/>
        <dbReference type="EC" id="1.7.1.17"/>
    </reaction>
    <physiologicalReaction direction="right-to-left" evidence="5">
        <dbReference type="Rhea" id="RHEA:55874"/>
    </physiologicalReaction>
</comment>
<dbReference type="EMBL" id="CP065959">
    <property type="protein sequence ID" value="QQC88365.1"/>
    <property type="molecule type" value="Genomic_DNA"/>
</dbReference>
<evidence type="ECO:0000256" key="3">
    <source>
        <dbReference type="ARBA" id="ARBA00023002"/>
    </source>
</evidence>
<organism evidence="9 11">
    <name type="scientific">Streptomyces alfalfae</name>
    <dbReference type="NCBI Taxonomy" id="1642299"/>
    <lineage>
        <taxon>Bacteria</taxon>
        <taxon>Bacillati</taxon>
        <taxon>Actinomycetota</taxon>
        <taxon>Actinomycetes</taxon>
        <taxon>Kitasatosporales</taxon>
        <taxon>Streptomycetaceae</taxon>
        <taxon>Streptomyces</taxon>
    </lineage>
</organism>
<evidence type="ECO:0000313" key="10">
    <source>
        <dbReference type="Proteomes" id="UP000187191"/>
    </source>
</evidence>
<evidence type="ECO:0000256" key="1">
    <source>
        <dbReference type="ARBA" id="ARBA00022630"/>
    </source>
</evidence>
<comment type="cofactor">
    <cofactor evidence="6">
        <name>FMN</name>
        <dbReference type="ChEBI" id="CHEBI:58210"/>
    </cofactor>
    <text evidence="6">Binds 1 FMN per subunit.</text>
</comment>
<evidence type="ECO:0000256" key="4">
    <source>
        <dbReference type="ARBA" id="ARBA00023027"/>
    </source>
</evidence>
<comment type="catalytic activity">
    <reaction evidence="6">
        <text>2 a quinone + NADH + H(+) = 2 a 1,4-benzosemiquinone + NAD(+)</text>
        <dbReference type="Rhea" id="RHEA:65952"/>
        <dbReference type="ChEBI" id="CHEBI:15378"/>
        <dbReference type="ChEBI" id="CHEBI:57540"/>
        <dbReference type="ChEBI" id="CHEBI:57945"/>
        <dbReference type="ChEBI" id="CHEBI:132124"/>
        <dbReference type="ChEBI" id="CHEBI:134225"/>
    </reaction>
</comment>
<dbReference type="Gene3D" id="3.40.50.360">
    <property type="match status" value="1"/>
</dbReference>
<keyword evidence="10" id="KW-1185">Reference proteome</keyword>
<dbReference type="EC" id="1.7.1.17" evidence="6"/>
<dbReference type="Proteomes" id="UP000596130">
    <property type="component" value="Chromosome"/>
</dbReference>
<evidence type="ECO:0000259" key="7">
    <source>
        <dbReference type="Pfam" id="PF02525"/>
    </source>
</evidence>
<reference evidence="9 11" key="2">
    <citation type="submission" date="2020-12" db="EMBL/GenBank/DDBJ databases">
        <title>Identification and biosynthesis of polyene macrolides produced by Streptomyces alfalfae Men-myco-93-63.</title>
        <authorList>
            <person name="Liu D."/>
            <person name="Li Y."/>
            <person name="Liu L."/>
            <person name="Han X."/>
            <person name="Shen F."/>
        </authorList>
    </citation>
    <scope>NUCLEOTIDE SEQUENCE [LARGE SCALE GENOMIC DNA]</scope>
    <source>
        <strain evidence="9 11">Men-myco-93-63</strain>
    </source>
</reference>
<dbReference type="EMBL" id="CP015588">
    <property type="protein sequence ID" value="APY89227.1"/>
    <property type="molecule type" value="Genomic_DNA"/>
</dbReference>
<dbReference type="Pfam" id="PF02525">
    <property type="entry name" value="Flavodoxin_2"/>
    <property type="match status" value="1"/>
</dbReference>
<feature type="domain" description="Flavodoxin-like fold" evidence="7">
    <location>
        <begin position="4"/>
        <end position="150"/>
    </location>
</feature>
<accession>A0A1P8TNJ6</accession>
<gene>
    <name evidence="6" type="primary">azoR</name>
    <name evidence="8" type="ORF">A7J05_29175</name>
    <name evidence="9" type="ORF">I8755_08035</name>
</gene>
<evidence type="ECO:0000313" key="9">
    <source>
        <dbReference type="EMBL" id="QQC88365.1"/>
    </source>
</evidence>
<evidence type="ECO:0000313" key="11">
    <source>
        <dbReference type="Proteomes" id="UP000596130"/>
    </source>
</evidence>
<dbReference type="RefSeq" id="WP_076687072.1">
    <property type="nucleotide sequence ID" value="NZ_CP015588.1"/>
</dbReference>
<keyword evidence="4 6" id="KW-0520">NAD</keyword>
<dbReference type="AlphaFoldDB" id="A0A1P8TNJ6"/>
<dbReference type="GO" id="GO:0016652">
    <property type="term" value="F:oxidoreductase activity, acting on NAD(P)H as acceptor"/>
    <property type="evidence" value="ECO:0007669"/>
    <property type="project" value="UniProtKB-UniRule"/>
</dbReference>
<dbReference type="PANTHER" id="PTHR43741:SF4">
    <property type="entry name" value="FMN-DEPENDENT NADH:QUINONE OXIDOREDUCTASE"/>
    <property type="match status" value="1"/>
</dbReference>